<dbReference type="OrthoDB" id="1447689at2"/>
<sequence>MYFQSNLTYMTMKIGVLLSSFFLLIITATCNNQKVTSNMKLTGLIEAAGITSYQYGSHILRTDNETYALTSGKIDLTELEGQTYTIIAEKVEGYPIDGGPEYLKVIDIKD</sequence>
<keyword evidence="2" id="KW-1185">Reference proteome</keyword>
<evidence type="ECO:0000313" key="2">
    <source>
        <dbReference type="Proteomes" id="UP000199438"/>
    </source>
</evidence>
<protein>
    <submittedName>
        <fullName evidence="1">Uncharacterized protein</fullName>
    </submittedName>
</protein>
<reference evidence="2" key="1">
    <citation type="submission" date="2016-10" db="EMBL/GenBank/DDBJ databases">
        <authorList>
            <person name="Varghese N."/>
            <person name="Submissions S."/>
        </authorList>
    </citation>
    <scope>NUCLEOTIDE SEQUENCE [LARGE SCALE GENOMIC DNA]</scope>
    <source>
        <strain evidence="2">DSM 24499</strain>
    </source>
</reference>
<gene>
    <name evidence="1" type="ORF">SAMN04487907_101305</name>
</gene>
<evidence type="ECO:0000313" key="1">
    <source>
        <dbReference type="EMBL" id="SFB73096.1"/>
    </source>
</evidence>
<dbReference type="Proteomes" id="UP000199438">
    <property type="component" value="Unassembled WGS sequence"/>
</dbReference>
<accession>A0A1I1DFE3</accession>
<dbReference type="AlphaFoldDB" id="A0A1I1DFE3"/>
<name>A0A1I1DFE3_9FLAO</name>
<organism evidence="1 2">
    <name type="scientific">Zunongwangia mangrovi</name>
    <dbReference type="NCBI Taxonomy" id="1334022"/>
    <lineage>
        <taxon>Bacteria</taxon>
        <taxon>Pseudomonadati</taxon>
        <taxon>Bacteroidota</taxon>
        <taxon>Flavobacteriia</taxon>
        <taxon>Flavobacteriales</taxon>
        <taxon>Flavobacteriaceae</taxon>
        <taxon>Zunongwangia</taxon>
    </lineage>
</organism>
<proteinExistence type="predicted"/>
<dbReference type="EMBL" id="FOKV01000001">
    <property type="protein sequence ID" value="SFB73096.1"/>
    <property type="molecule type" value="Genomic_DNA"/>
</dbReference>